<protein>
    <submittedName>
        <fullName evidence="2">HET-domain-containing protein</fullName>
    </submittedName>
</protein>
<comment type="caution">
    <text evidence="2">The sequence shown here is derived from an EMBL/GenBank/DDBJ whole genome shotgun (WGS) entry which is preliminary data.</text>
</comment>
<dbReference type="Proteomes" id="UP000799772">
    <property type="component" value="Unassembled WGS sequence"/>
</dbReference>
<keyword evidence="3" id="KW-1185">Reference proteome</keyword>
<reference evidence="2" key="1">
    <citation type="journal article" date="2020" name="Stud. Mycol.">
        <title>101 Dothideomycetes genomes: a test case for predicting lifestyles and emergence of pathogens.</title>
        <authorList>
            <person name="Haridas S."/>
            <person name="Albert R."/>
            <person name="Binder M."/>
            <person name="Bloem J."/>
            <person name="Labutti K."/>
            <person name="Salamov A."/>
            <person name="Andreopoulos B."/>
            <person name="Baker S."/>
            <person name="Barry K."/>
            <person name="Bills G."/>
            <person name="Bluhm B."/>
            <person name="Cannon C."/>
            <person name="Castanera R."/>
            <person name="Culley D."/>
            <person name="Daum C."/>
            <person name="Ezra D."/>
            <person name="Gonzalez J."/>
            <person name="Henrissat B."/>
            <person name="Kuo A."/>
            <person name="Liang C."/>
            <person name="Lipzen A."/>
            <person name="Lutzoni F."/>
            <person name="Magnuson J."/>
            <person name="Mondo S."/>
            <person name="Nolan M."/>
            <person name="Ohm R."/>
            <person name="Pangilinan J."/>
            <person name="Park H.-J."/>
            <person name="Ramirez L."/>
            <person name="Alfaro M."/>
            <person name="Sun H."/>
            <person name="Tritt A."/>
            <person name="Yoshinaga Y."/>
            <person name="Zwiers L.-H."/>
            <person name="Turgeon B."/>
            <person name="Goodwin S."/>
            <person name="Spatafora J."/>
            <person name="Crous P."/>
            <person name="Grigoriev I."/>
        </authorList>
    </citation>
    <scope>NUCLEOTIDE SEQUENCE</scope>
    <source>
        <strain evidence="2">CBS 133067</strain>
    </source>
</reference>
<evidence type="ECO:0000313" key="2">
    <source>
        <dbReference type="EMBL" id="KAF2093786.1"/>
    </source>
</evidence>
<dbReference type="Pfam" id="PF06985">
    <property type="entry name" value="HET"/>
    <property type="match status" value="1"/>
</dbReference>
<dbReference type="PANTHER" id="PTHR33112:SF1">
    <property type="entry name" value="HETEROKARYON INCOMPATIBILITY DOMAIN-CONTAINING PROTEIN"/>
    <property type="match status" value="1"/>
</dbReference>
<dbReference type="InterPro" id="IPR010730">
    <property type="entry name" value="HET"/>
</dbReference>
<name>A0A9P4I2F3_9PEZI</name>
<dbReference type="AlphaFoldDB" id="A0A9P4I2F3"/>
<evidence type="ECO:0000259" key="1">
    <source>
        <dbReference type="Pfam" id="PF06985"/>
    </source>
</evidence>
<proteinExistence type="predicted"/>
<dbReference type="PANTHER" id="PTHR33112">
    <property type="entry name" value="DOMAIN PROTEIN, PUTATIVE-RELATED"/>
    <property type="match status" value="1"/>
</dbReference>
<sequence length="809" mass="91034">MTALPIDLYADGILSTANTSNPDITVKPCNLCSCARGYISYTEATFSDMWELFHSSCSSCSDAETQHPTLLCEFCRHLRLPHFDQCLPPAIRERVQLNIGNLAERSAECQFCSFILRIVDLEVGALSSTSASLDNQSILIKEASHIRTNTIHWSFEDDNRNCGYFTLQTAPFDRFVDWRQVRSWIPNSMTESCSKVSLPQHLIDNFKLIDIQRKCIINAPNPCQYITLSYVWGNDSSRYFRASLDNITFLETPGALDTIDLPRSVSDAIEACSKLGYNHLWVDCLCILSDDAESKHEQIGQMDKIYEGSELCIVAAAGPDASYGLPGISRGRGCRDGEGEIYGLKLRPLLHSASTLIDASKWAQRAWTYQEDIMSNCRLFFTDMGAFFHIRLPHRQHYITDQPACTGLQTSGPMGSAALEYPAMLFGYTRRELSFSEDILRAFSGILHRLFEQATIFGLPLSQFDRAILWHTDDYLSTARCSNVDCLFPSWSWTSAFGTIRTSTDNSGVALWAIATAKGKSHQNLTIMIPDPELCMEYEDCSACMFAWASGCVAAARPTNIDLQNFTQQDILSPNYRWNSYKDYWMEVFGEYLTNPPFSREETEIARTNGRLLVFTQEAKFRINLIDKVDTWTPGKRYVEIRGTDGRTAGLIQLSEHHIKRFLTSTYDSARFIALSAGTDPAHELHPIECISCGQTHEPDLSASLPGDSCGRQNAPSVLSDQDHSIEQLLKPPPSGFSTSIFFLDTEGKPQSAQIVPVWQVLRPVMMNVMLVASDDPSDDRVVRRVGIGQIYLRKWARAERRLRTLILE</sequence>
<dbReference type="EMBL" id="ML978136">
    <property type="protein sequence ID" value="KAF2093786.1"/>
    <property type="molecule type" value="Genomic_DNA"/>
</dbReference>
<accession>A0A9P4I2F3</accession>
<gene>
    <name evidence="2" type="ORF">NA57DRAFT_61008</name>
</gene>
<feature type="domain" description="Heterokaryon incompatibility" evidence="1">
    <location>
        <begin position="225"/>
        <end position="371"/>
    </location>
</feature>
<dbReference type="OrthoDB" id="2958217at2759"/>
<organism evidence="2 3">
    <name type="scientific">Rhizodiscina lignyota</name>
    <dbReference type="NCBI Taxonomy" id="1504668"/>
    <lineage>
        <taxon>Eukaryota</taxon>
        <taxon>Fungi</taxon>
        <taxon>Dikarya</taxon>
        <taxon>Ascomycota</taxon>
        <taxon>Pezizomycotina</taxon>
        <taxon>Dothideomycetes</taxon>
        <taxon>Pleosporomycetidae</taxon>
        <taxon>Aulographales</taxon>
        <taxon>Rhizodiscinaceae</taxon>
        <taxon>Rhizodiscina</taxon>
    </lineage>
</organism>
<evidence type="ECO:0000313" key="3">
    <source>
        <dbReference type="Proteomes" id="UP000799772"/>
    </source>
</evidence>